<dbReference type="InterPro" id="IPR050386">
    <property type="entry name" value="Glycosyl_hydrolase_5"/>
</dbReference>
<keyword evidence="1 3" id="KW-0378">Hydrolase</keyword>
<accession>A0ABU7S375</accession>
<name>A0ABU7S375_9ACTN</name>
<comment type="similarity">
    <text evidence="3">Belongs to the glycosyl hydrolase 5 (cellulase A) family.</text>
</comment>
<dbReference type="Proteomes" id="UP001332243">
    <property type="component" value="Unassembled WGS sequence"/>
</dbReference>
<feature type="region of interest" description="Disordered" evidence="4">
    <location>
        <begin position="1"/>
        <end position="29"/>
    </location>
</feature>
<feature type="domain" description="Glycoside hydrolase family 5" evidence="5">
    <location>
        <begin position="106"/>
        <end position="358"/>
    </location>
</feature>
<sequence>MADDNPHRTDSPHVEDPGRNDNSSRPDDAFVRVDGTRLATGDGSTVVLRGVGLGGWMNMENFITGYPGTESQQRRALRATLGPEGYERFFDRFLTVFFADADAGYLASLGLNSVRVPFNYRHFEDDDRPFELKEEGFRRLDQVVDACARHGIHTILDLHAVPGYQNQHWHSDNPTHWAHFWTHRHFQDRVVHLWEALADRYRDNPWVAGYNPVNEPADAVGEAIGPFYRRLEAAIRAVDPRHVLFLDGNRYSTQFDQLGDPLPNTVYTAHDYTLPGFVDGGPYPGTSRGEYVDRDVLERTFLARTAYMRQTGTPIWVGEFGPVYTGDPERDTQRRQLLADQLEIYAEHGASWALWTYKDIGLQGLVYADPDGPYLRRIAPVLEKKARLGVDSWGSLDTGVRHVMEPIERLFAEEFPDFQPYPWGQHGWVRGLVRHILLAEPMVGDFARCFEGLTPEQAEALADSFAFDRCVRRGPLAELLRDEPGRHRVDG</sequence>
<comment type="caution">
    <text evidence="6">The sequence shown here is derived from an EMBL/GenBank/DDBJ whole genome shotgun (WGS) entry which is preliminary data.</text>
</comment>
<protein>
    <submittedName>
        <fullName evidence="6">Cellulase family glycosylhydrolase</fullName>
    </submittedName>
</protein>
<dbReference type="RefSeq" id="WP_331218121.1">
    <property type="nucleotide sequence ID" value="NZ_JAZGQK010000035.1"/>
</dbReference>
<dbReference type="PANTHER" id="PTHR31297">
    <property type="entry name" value="GLUCAN ENDO-1,6-BETA-GLUCOSIDASE B"/>
    <property type="match status" value="1"/>
</dbReference>
<dbReference type="Pfam" id="PF00150">
    <property type="entry name" value="Cellulase"/>
    <property type="match status" value="1"/>
</dbReference>
<evidence type="ECO:0000313" key="7">
    <source>
        <dbReference type="Proteomes" id="UP001332243"/>
    </source>
</evidence>
<keyword evidence="2 3" id="KW-0326">Glycosidase</keyword>
<proteinExistence type="inferred from homology"/>
<evidence type="ECO:0000256" key="2">
    <source>
        <dbReference type="ARBA" id="ARBA00023295"/>
    </source>
</evidence>
<gene>
    <name evidence="6" type="ORF">V1633_32355</name>
</gene>
<dbReference type="EMBL" id="JAZGQK010000035">
    <property type="protein sequence ID" value="MEE6263182.1"/>
    <property type="molecule type" value="Genomic_DNA"/>
</dbReference>
<evidence type="ECO:0000256" key="4">
    <source>
        <dbReference type="SAM" id="MobiDB-lite"/>
    </source>
</evidence>
<dbReference type="Gene3D" id="3.20.20.80">
    <property type="entry name" value="Glycosidases"/>
    <property type="match status" value="1"/>
</dbReference>
<evidence type="ECO:0000256" key="1">
    <source>
        <dbReference type="ARBA" id="ARBA00022801"/>
    </source>
</evidence>
<evidence type="ECO:0000313" key="6">
    <source>
        <dbReference type="EMBL" id="MEE6263182.1"/>
    </source>
</evidence>
<organism evidence="6 7">
    <name type="scientific">Plantactinospora sonchi</name>
    <dbReference type="NCBI Taxonomy" id="1544735"/>
    <lineage>
        <taxon>Bacteria</taxon>
        <taxon>Bacillati</taxon>
        <taxon>Actinomycetota</taxon>
        <taxon>Actinomycetes</taxon>
        <taxon>Micromonosporales</taxon>
        <taxon>Micromonosporaceae</taxon>
        <taxon>Plantactinospora</taxon>
    </lineage>
</organism>
<keyword evidence="7" id="KW-1185">Reference proteome</keyword>
<dbReference type="PANTHER" id="PTHR31297:SF13">
    <property type="entry name" value="PUTATIVE-RELATED"/>
    <property type="match status" value="1"/>
</dbReference>
<dbReference type="InterPro" id="IPR001547">
    <property type="entry name" value="Glyco_hydro_5"/>
</dbReference>
<evidence type="ECO:0000259" key="5">
    <source>
        <dbReference type="Pfam" id="PF00150"/>
    </source>
</evidence>
<evidence type="ECO:0000256" key="3">
    <source>
        <dbReference type="RuleBase" id="RU361153"/>
    </source>
</evidence>
<reference evidence="6 7" key="1">
    <citation type="submission" date="2024-01" db="EMBL/GenBank/DDBJ databases">
        <title>Genome insights into Plantactinospora sonchi sp. nov.</title>
        <authorList>
            <person name="Wang L."/>
        </authorList>
    </citation>
    <scope>NUCLEOTIDE SEQUENCE [LARGE SCALE GENOMIC DNA]</scope>
    <source>
        <strain evidence="6 7">NEAU-QY2</strain>
    </source>
</reference>
<dbReference type="SUPFAM" id="SSF51445">
    <property type="entry name" value="(Trans)glycosidases"/>
    <property type="match status" value="1"/>
</dbReference>
<dbReference type="InterPro" id="IPR017853">
    <property type="entry name" value="GH"/>
</dbReference>